<evidence type="ECO:0000313" key="1">
    <source>
        <dbReference type="EMBL" id="TCL02826.1"/>
    </source>
</evidence>
<dbReference type="Proteomes" id="UP000294555">
    <property type="component" value="Unassembled WGS sequence"/>
</dbReference>
<comment type="caution">
    <text evidence="1">The sequence shown here is derived from an EMBL/GenBank/DDBJ whole genome shotgun (WGS) entry which is preliminary data.</text>
</comment>
<gene>
    <name evidence="1" type="ORF">EZJ58_0863</name>
</gene>
<protein>
    <submittedName>
        <fullName evidence="1">Uncharacterized protein</fullName>
    </submittedName>
</protein>
<evidence type="ECO:0000313" key="2">
    <source>
        <dbReference type="Proteomes" id="UP000294555"/>
    </source>
</evidence>
<name>A0A4R1NDY5_9GAMM</name>
<dbReference type="EMBL" id="SJOI01000001">
    <property type="protein sequence ID" value="TCL02826.1"/>
    <property type="molecule type" value="Genomic_DNA"/>
</dbReference>
<keyword evidence="2" id="KW-1185">Reference proteome</keyword>
<dbReference type="AlphaFoldDB" id="A0A4R1NDY5"/>
<organism evidence="1 2">
    <name type="scientific">Sodalis ligni</name>
    <dbReference type="NCBI Taxonomy" id="2697027"/>
    <lineage>
        <taxon>Bacteria</taxon>
        <taxon>Pseudomonadati</taxon>
        <taxon>Pseudomonadota</taxon>
        <taxon>Gammaproteobacteria</taxon>
        <taxon>Enterobacterales</taxon>
        <taxon>Bruguierivoracaceae</taxon>
        <taxon>Sodalis</taxon>
    </lineage>
</organism>
<reference evidence="1 2" key="1">
    <citation type="submission" date="2019-02" db="EMBL/GenBank/DDBJ databases">
        <title>Investigation of anaerobic lignin degradation for improved lignocellulosic biofuels.</title>
        <authorList>
            <person name="Deangelis K."/>
        </authorList>
    </citation>
    <scope>NUCLEOTIDE SEQUENCE [LARGE SCALE GENOMIC DNA]</scope>
    <source>
        <strain evidence="1 2">159R</strain>
    </source>
</reference>
<proteinExistence type="predicted"/>
<accession>A0A4R1NDY5</accession>
<sequence>MVILIISDVKSTKSEYSTEINENKQQDNVLSTLLRVNASDVRFHPTKATYSSTLGLGETEWFFHESGASMVNLALRQFHVKHLCKKFTPSTASFMISYEKNSRPPFIEVYGRGRMMPYAEGGIIVLNTEAMGITFWAGGIYKMRNVTGIELFGIECETFRFSEQKLSGPCSGQPWVESDGLDVTVRQWRQP</sequence>